<sequence>MKKNYSTRLSSASKFDNLKEVKEYSIELFHDDGKDNEVKSSGVVINNFGLKVLDILCEEKVERRGMKSKELVESDDKKGSWVAFDIRCKGSEIINGSKIRDDIVSDVPLLFQSSDDIHKFLNHNSNGNTINDLRTKNVSNGSTSVIMTTKFEKTKASI</sequence>
<protein>
    <submittedName>
        <fullName evidence="1">Uncharacterized protein</fullName>
    </submittedName>
</protein>
<comment type="caution">
    <text evidence="1">The sequence shown here is derived from an EMBL/GenBank/DDBJ whole genome shotgun (WGS) entry which is preliminary data.</text>
</comment>
<evidence type="ECO:0000313" key="1">
    <source>
        <dbReference type="EMBL" id="GJT86979.1"/>
    </source>
</evidence>
<gene>
    <name evidence="1" type="ORF">Tco_1068696</name>
</gene>
<dbReference type="Proteomes" id="UP001151760">
    <property type="component" value="Unassembled WGS sequence"/>
</dbReference>
<organism evidence="1 2">
    <name type="scientific">Tanacetum coccineum</name>
    <dbReference type="NCBI Taxonomy" id="301880"/>
    <lineage>
        <taxon>Eukaryota</taxon>
        <taxon>Viridiplantae</taxon>
        <taxon>Streptophyta</taxon>
        <taxon>Embryophyta</taxon>
        <taxon>Tracheophyta</taxon>
        <taxon>Spermatophyta</taxon>
        <taxon>Magnoliopsida</taxon>
        <taxon>eudicotyledons</taxon>
        <taxon>Gunneridae</taxon>
        <taxon>Pentapetalae</taxon>
        <taxon>asterids</taxon>
        <taxon>campanulids</taxon>
        <taxon>Asterales</taxon>
        <taxon>Asteraceae</taxon>
        <taxon>Asteroideae</taxon>
        <taxon>Anthemideae</taxon>
        <taxon>Anthemidinae</taxon>
        <taxon>Tanacetum</taxon>
    </lineage>
</organism>
<evidence type="ECO:0000313" key="2">
    <source>
        <dbReference type="Proteomes" id="UP001151760"/>
    </source>
</evidence>
<keyword evidence="2" id="KW-1185">Reference proteome</keyword>
<accession>A0ABQ5HGL7</accession>
<proteinExistence type="predicted"/>
<name>A0ABQ5HGL7_9ASTR</name>
<reference evidence="1" key="2">
    <citation type="submission" date="2022-01" db="EMBL/GenBank/DDBJ databases">
        <authorList>
            <person name="Yamashiro T."/>
            <person name="Shiraishi A."/>
            <person name="Satake H."/>
            <person name="Nakayama K."/>
        </authorList>
    </citation>
    <scope>NUCLEOTIDE SEQUENCE</scope>
</reference>
<reference evidence="1" key="1">
    <citation type="journal article" date="2022" name="Int. J. Mol. Sci.">
        <title>Draft Genome of Tanacetum Coccineum: Genomic Comparison of Closely Related Tanacetum-Family Plants.</title>
        <authorList>
            <person name="Yamashiro T."/>
            <person name="Shiraishi A."/>
            <person name="Nakayama K."/>
            <person name="Satake H."/>
        </authorList>
    </citation>
    <scope>NUCLEOTIDE SEQUENCE</scope>
</reference>
<dbReference type="EMBL" id="BQNB010019597">
    <property type="protein sequence ID" value="GJT86979.1"/>
    <property type="molecule type" value="Genomic_DNA"/>
</dbReference>